<dbReference type="EMBL" id="JARJLG010000025">
    <property type="protein sequence ID" value="KAJ7769700.1"/>
    <property type="molecule type" value="Genomic_DNA"/>
</dbReference>
<evidence type="ECO:0000256" key="2">
    <source>
        <dbReference type="SAM" id="MobiDB-lite"/>
    </source>
</evidence>
<reference evidence="4" key="1">
    <citation type="submission" date="2023-03" db="EMBL/GenBank/DDBJ databases">
        <title>Massive genome expansion in bonnet fungi (Mycena s.s.) driven by repeated elements and novel gene families across ecological guilds.</title>
        <authorList>
            <consortium name="Lawrence Berkeley National Laboratory"/>
            <person name="Harder C.B."/>
            <person name="Miyauchi S."/>
            <person name="Viragh M."/>
            <person name="Kuo A."/>
            <person name="Thoen E."/>
            <person name="Andreopoulos B."/>
            <person name="Lu D."/>
            <person name="Skrede I."/>
            <person name="Drula E."/>
            <person name="Henrissat B."/>
            <person name="Morin E."/>
            <person name="Kohler A."/>
            <person name="Barry K."/>
            <person name="LaButti K."/>
            <person name="Morin E."/>
            <person name="Salamov A."/>
            <person name="Lipzen A."/>
            <person name="Mereny Z."/>
            <person name="Hegedus B."/>
            <person name="Baldrian P."/>
            <person name="Stursova M."/>
            <person name="Weitz H."/>
            <person name="Taylor A."/>
            <person name="Grigoriev I.V."/>
            <person name="Nagy L.G."/>
            <person name="Martin F."/>
            <person name="Kauserud H."/>
        </authorList>
    </citation>
    <scope>NUCLEOTIDE SEQUENCE</scope>
    <source>
        <strain evidence="4">CBHHK188m</strain>
    </source>
</reference>
<evidence type="ECO:0000259" key="3">
    <source>
        <dbReference type="Pfam" id="PF24883"/>
    </source>
</evidence>
<dbReference type="InterPro" id="IPR056884">
    <property type="entry name" value="NPHP3-like_N"/>
</dbReference>
<dbReference type="Pfam" id="PF24883">
    <property type="entry name" value="NPHP3_N"/>
    <property type="match status" value="1"/>
</dbReference>
<protein>
    <recommendedName>
        <fullName evidence="3">Nephrocystin 3-like N-terminal domain-containing protein</fullName>
    </recommendedName>
</protein>
<keyword evidence="1" id="KW-0677">Repeat</keyword>
<keyword evidence="5" id="KW-1185">Reference proteome</keyword>
<proteinExistence type="predicted"/>
<feature type="compositionally biased region" description="Polar residues" evidence="2">
    <location>
        <begin position="18"/>
        <end position="33"/>
    </location>
</feature>
<dbReference type="SUPFAM" id="SSF52540">
    <property type="entry name" value="P-loop containing nucleoside triphosphate hydrolases"/>
    <property type="match status" value="1"/>
</dbReference>
<accession>A0AAD7NPG2</accession>
<evidence type="ECO:0000256" key="1">
    <source>
        <dbReference type="ARBA" id="ARBA00022737"/>
    </source>
</evidence>
<organism evidence="4 5">
    <name type="scientific">Mycena maculata</name>
    <dbReference type="NCBI Taxonomy" id="230809"/>
    <lineage>
        <taxon>Eukaryota</taxon>
        <taxon>Fungi</taxon>
        <taxon>Dikarya</taxon>
        <taxon>Basidiomycota</taxon>
        <taxon>Agaricomycotina</taxon>
        <taxon>Agaricomycetes</taxon>
        <taxon>Agaricomycetidae</taxon>
        <taxon>Agaricales</taxon>
        <taxon>Marasmiineae</taxon>
        <taxon>Mycenaceae</taxon>
        <taxon>Mycena</taxon>
    </lineage>
</organism>
<name>A0AAD7NPG2_9AGAR</name>
<feature type="domain" description="Nephrocystin 3-like N-terminal" evidence="3">
    <location>
        <begin position="105"/>
        <end position="191"/>
    </location>
</feature>
<dbReference type="Proteomes" id="UP001215280">
    <property type="component" value="Unassembled WGS sequence"/>
</dbReference>
<sequence length="204" mass="22620">MSGSSAAGISSVPPFPQAQGTDFQHPWSPNTHGTPGDTFPFPWLECKATIHGGTFVGGHIHTRGEAVRLHILRATAGNAFHDSAERYPHPRCHPETQGKLLDDLYEWSSKDDPSMRVLWLYGLAGSGKAAVAQSFCQRLQDEGRLGGSFFFKRGHPSRRNATKLFPTIAYQLSLLLPEFNHYISERAEETRLLPTGLFRTSCRS</sequence>
<dbReference type="InterPro" id="IPR027417">
    <property type="entry name" value="P-loop_NTPase"/>
</dbReference>
<gene>
    <name evidence="4" type="ORF">DFH07DRAFT_768964</name>
</gene>
<comment type="caution">
    <text evidence="4">The sequence shown here is derived from an EMBL/GenBank/DDBJ whole genome shotgun (WGS) entry which is preliminary data.</text>
</comment>
<feature type="region of interest" description="Disordered" evidence="2">
    <location>
        <begin position="1"/>
        <end position="34"/>
    </location>
</feature>
<evidence type="ECO:0000313" key="5">
    <source>
        <dbReference type="Proteomes" id="UP001215280"/>
    </source>
</evidence>
<dbReference type="AlphaFoldDB" id="A0AAD7NPG2"/>
<evidence type="ECO:0000313" key="4">
    <source>
        <dbReference type="EMBL" id="KAJ7769700.1"/>
    </source>
</evidence>
<dbReference type="Gene3D" id="3.40.50.300">
    <property type="entry name" value="P-loop containing nucleotide triphosphate hydrolases"/>
    <property type="match status" value="1"/>
</dbReference>